<evidence type="ECO:0000256" key="4">
    <source>
        <dbReference type="ARBA" id="ARBA00012096"/>
    </source>
</evidence>
<evidence type="ECO:0000256" key="6">
    <source>
        <dbReference type="ARBA" id="ARBA00023239"/>
    </source>
</evidence>
<dbReference type="PANTHER" id="PTHR48078:SF6">
    <property type="entry name" value="L-THREONINE DEHYDRATASE CATABOLIC TDCB"/>
    <property type="match status" value="1"/>
</dbReference>
<evidence type="ECO:0000259" key="9">
    <source>
        <dbReference type="Pfam" id="PF00291"/>
    </source>
</evidence>
<evidence type="ECO:0000313" key="10">
    <source>
        <dbReference type="EMBL" id="NBG88002.1"/>
    </source>
</evidence>
<comment type="catalytic activity">
    <reaction evidence="1">
        <text>L-threonine = 2-oxobutanoate + NH4(+)</text>
        <dbReference type="Rhea" id="RHEA:22108"/>
        <dbReference type="ChEBI" id="CHEBI:16763"/>
        <dbReference type="ChEBI" id="CHEBI:28938"/>
        <dbReference type="ChEBI" id="CHEBI:57926"/>
        <dbReference type="EC" id="4.3.1.19"/>
    </reaction>
</comment>
<evidence type="ECO:0000256" key="1">
    <source>
        <dbReference type="ARBA" id="ARBA00001274"/>
    </source>
</evidence>
<keyword evidence="5" id="KW-0663">Pyridoxal phosphate</keyword>
<dbReference type="SUPFAM" id="SSF53686">
    <property type="entry name" value="Tryptophan synthase beta subunit-like PLP-dependent enzymes"/>
    <property type="match status" value="1"/>
</dbReference>
<dbReference type="FunFam" id="3.40.50.1100:FF:000005">
    <property type="entry name" value="Threonine dehydratase catabolic"/>
    <property type="match status" value="1"/>
</dbReference>
<keyword evidence="11" id="KW-1185">Reference proteome</keyword>
<evidence type="ECO:0000313" key="11">
    <source>
        <dbReference type="Proteomes" id="UP000449710"/>
    </source>
</evidence>
<keyword evidence="6" id="KW-0456">Lyase</keyword>
<dbReference type="EMBL" id="SUMG01000005">
    <property type="protein sequence ID" value="NBG88002.1"/>
    <property type="molecule type" value="Genomic_DNA"/>
</dbReference>
<comment type="cofactor">
    <cofactor evidence="2">
        <name>pyridoxal 5'-phosphate</name>
        <dbReference type="ChEBI" id="CHEBI:597326"/>
    </cofactor>
</comment>
<dbReference type="InterPro" id="IPR050147">
    <property type="entry name" value="Ser/Thr_Dehydratase"/>
</dbReference>
<organism evidence="10 11">
    <name type="scientific">Isachenkonia alkalipeptolytica</name>
    <dbReference type="NCBI Taxonomy" id="2565777"/>
    <lineage>
        <taxon>Bacteria</taxon>
        <taxon>Bacillati</taxon>
        <taxon>Bacillota</taxon>
        <taxon>Clostridia</taxon>
        <taxon>Eubacteriales</taxon>
        <taxon>Clostridiaceae</taxon>
        <taxon>Isachenkonia</taxon>
    </lineage>
</organism>
<name>A0AA44BDI9_9CLOT</name>
<dbReference type="AlphaFoldDB" id="A0AA44BDI9"/>
<dbReference type="InterPro" id="IPR001926">
    <property type="entry name" value="TrpB-like_PALP"/>
</dbReference>
<dbReference type="RefSeq" id="WP_160720071.1">
    <property type="nucleotide sequence ID" value="NZ_SUMG01000005.1"/>
</dbReference>
<evidence type="ECO:0000256" key="5">
    <source>
        <dbReference type="ARBA" id="ARBA00022898"/>
    </source>
</evidence>
<dbReference type="PANTHER" id="PTHR48078">
    <property type="entry name" value="THREONINE DEHYDRATASE, MITOCHONDRIAL-RELATED"/>
    <property type="match status" value="1"/>
</dbReference>
<dbReference type="Gene3D" id="3.40.50.1100">
    <property type="match status" value="2"/>
</dbReference>
<dbReference type="GO" id="GO:0003941">
    <property type="term" value="F:L-serine ammonia-lyase activity"/>
    <property type="evidence" value="ECO:0007669"/>
    <property type="project" value="TreeGrafter"/>
</dbReference>
<evidence type="ECO:0000256" key="7">
    <source>
        <dbReference type="ARBA" id="ARBA00025527"/>
    </source>
</evidence>
<proteinExistence type="inferred from homology"/>
<dbReference type="EC" id="4.3.1.19" evidence="4"/>
<comment type="function">
    <text evidence="7">Catalyzes the anaerobic formation of alpha-ketobutyrate and ammonia from threonine in a two-step reaction. The first step involved a dehydration of threonine and a production of enamine intermediates (aminocrotonate), which tautomerizes to its imine form (iminobutyrate). Both intermediates are unstable and short-lived. The second step is the nonenzymatic hydrolysis of the enamine/imine intermediates to form 2-ketobutyrate and free ammonia. In the low water environment of the cell, the second step is accelerated by RidA.</text>
</comment>
<protein>
    <recommendedName>
        <fullName evidence="4">threonine ammonia-lyase</fullName>
        <ecNumber evidence="4">4.3.1.19</ecNumber>
    </recommendedName>
    <alternativeName>
        <fullName evidence="8">Threonine deaminase</fullName>
    </alternativeName>
</protein>
<dbReference type="GO" id="GO:0004794">
    <property type="term" value="F:threonine deaminase activity"/>
    <property type="evidence" value="ECO:0007669"/>
    <property type="project" value="UniProtKB-EC"/>
</dbReference>
<gene>
    <name evidence="10" type="ORF">ISALK_05760</name>
</gene>
<dbReference type="GO" id="GO:0006565">
    <property type="term" value="P:L-serine catabolic process"/>
    <property type="evidence" value="ECO:0007669"/>
    <property type="project" value="TreeGrafter"/>
</dbReference>
<evidence type="ECO:0000256" key="2">
    <source>
        <dbReference type="ARBA" id="ARBA00001933"/>
    </source>
</evidence>
<dbReference type="GO" id="GO:0009097">
    <property type="term" value="P:isoleucine biosynthetic process"/>
    <property type="evidence" value="ECO:0007669"/>
    <property type="project" value="TreeGrafter"/>
</dbReference>
<accession>A0AA44BDI9</accession>
<evidence type="ECO:0000256" key="8">
    <source>
        <dbReference type="ARBA" id="ARBA00031427"/>
    </source>
</evidence>
<dbReference type="FunFam" id="3.40.50.1100:FF:000007">
    <property type="entry name" value="L-threonine dehydratase catabolic TdcB"/>
    <property type="match status" value="1"/>
</dbReference>
<dbReference type="Pfam" id="PF00291">
    <property type="entry name" value="PALP"/>
    <property type="match status" value="1"/>
</dbReference>
<comment type="similarity">
    <text evidence="3">Belongs to the serine/threonine dehydratase family.</text>
</comment>
<comment type="caution">
    <text evidence="10">The sequence shown here is derived from an EMBL/GenBank/DDBJ whole genome shotgun (WGS) entry which is preliminary data.</text>
</comment>
<dbReference type="Proteomes" id="UP000449710">
    <property type="component" value="Unassembled WGS sequence"/>
</dbReference>
<dbReference type="GO" id="GO:0006567">
    <property type="term" value="P:L-threonine catabolic process"/>
    <property type="evidence" value="ECO:0007669"/>
    <property type="project" value="TreeGrafter"/>
</dbReference>
<feature type="domain" description="Tryptophan synthase beta chain-like PALP" evidence="9">
    <location>
        <begin position="14"/>
        <end position="303"/>
    </location>
</feature>
<dbReference type="CDD" id="cd01562">
    <property type="entry name" value="Thr-dehyd"/>
    <property type="match status" value="1"/>
</dbReference>
<sequence>MITYHSVLAAKKRIEKGIYHTPLEHSMYLSHENRQVYLKLEAQQKLKSFKIRGALSKMMNLTEEEKQRGVITVSSGNHGSGVSYASAILKDVKATVVVPESTPESKVEKIRYYGARVIQKGENFDAANGYAKGLIEQEGLTYIDACSDEDVISGQGTMGLEILEDHRGMDTILVPIGGGGMITGISIAVKAINPNIKVIGVQTEACPAMDAAMKEGVFYEEYPTDPSICDALVGGVGRIPYELSKSAIDDIIVVSEKAIKKATKHLVTKEKVVSEPSGAVGVAALMEQGERIPGKEIAVVVSGGNLDERLLKKLLEG</sequence>
<evidence type="ECO:0000256" key="3">
    <source>
        <dbReference type="ARBA" id="ARBA00010869"/>
    </source>
</evidence>
<dbReference type="InterPro" id="IPR036052">
    <property type="entry name" value="TrpB-like_PALP_sf"/>
</dbReference>
<reference evidence="10 11" key="1">
    <citation type="submission" date="2019-04" db="EMBL/GenBank/DDBJ databases">
        <title>Isachenkonia alkalipeptolytica gen. nov. sp. nov. a new anaerobic, alkiliphilic organothrophic bacterium capable to reduce synthesized ferrihydrite isolated from a soda lake.</title>
        <authorList>
            <person name="Toshchakov S.V."/>
            <person name="Zavarzina D.G."/>
            <person name="Zhilina T.N."/>
            <person name="Kostrikina N.A."/>
            <person name="Kublanov I.V."/>
        </authorList>
    </citation>
    <scope>NUCLEOTIDE SEQUENCE [LARGE SCALE GENOMIC DNA]</scope>
    <source>
        <strain evidence="10 11">Z-1701</strain>
    </source>
</reference>